<dbReference type="EMBL" id="REGN01001376">
    <property type="protein sequence ID" value="RNA35068.1"/>
    <property type="molecule type" value="Genomic_DNA"/>
</dbReference>
<dbReference type="InterPro" id="IPR019775">
    <property type="entry name" value="WD40_repeat_CS"/>
</dbReference>
<feature type="repeat" description="WD" evidence="3">
    <location>
        <begin position="192"/>
        <end position="233"/>
    </location>
</feature>
<gene>
    <name evidence="4" type="ORF">BpHYR1_051921</name>
</gene>
<feature type="repeat" description="WD" evidence="3">
    <location>
        <begin position="281"/>
        <end position="322"/>
    </location>
</feature>
<dbReference type="SMART" id="SM00320">
    <property type="entry name" value="WD40"/>
    <property type="match status" value="7"/>
</dbReference>
<dbReference type="AlphaFoldDB" id="A0A3M7SHM2"/>
<dbReference type="InterPro" id="IPR001680">
    <property type="entry name" value="WD40_rpt"/>
</dbReference>
<comment type="caution">
    <text evidence="4">The sequence shown here is derived from an EMBL/GenBank/DDBJ whole genome shotgun (WGS) entry which is preliminary data.</text>
</comment>
<sequence>MNQESALAPNAQWVHEKSAEVRIKQINGHKDSVSSCQLINNDQNIFTVSNDNTARIWNFNSGAELNTYKNLHEAIIPKARVSHDNSNWDKTVKCWDMETGQVLWTNSHEHLVTSCSYTNENDKYIVSASDVDHLVKLWDGRSGNLVMSIPNLHQSSITSCGFSPQNDRIVTTSMDKATKFFDITAKKITISLGSHTGVISNFAFTQDERKFVTCSWDRTLQVWDISTGMYRKNGPSTLSKAHEGSISSCVVSQDGLLCASAGYDTKLVLWDLLHYVPKLILRGHSNWLNDVAITKDNKWLVSVGKDRQIREWDITNCENIKLVIEQNKNFGNKLINCSTCNRPFTMAKLEKVGEFKLNCVFCRLQGRIFEAQLQSSSSSNLNYSRMRSSSLHNQSDSYVYPGQK</sequence>
<name>A0A3M7SHM2_BRAPC</name>
<reference evidence="4 5" key="1">
    <citation type="journal article" date="2018" name="Sci. Rep.">
        <title>Genomic signatures of local adaptation to the degree of environmental predictability in rotifers.</title>
        <authorList>
            <person name="Franch-Gras L."/>
            <person name="Hahn C."/>
            <person name="Garcia-Roger E.M."/>
            <person name="Carmona M.J."/>
            <person name="Serra M."/>
            <person name="Gomez A."/>
        </authorList>
    </citation>
    <scope>NUCLEOTIDE SEQUENCE [LARGE SCALE GENOMIC DNA]</scope>
    <source>
        <strain evidence="4">HYR1</strain>
    </source>
</reference>
<keyword evidence="1 3" id="KW-0853">WD repeat</keyword>
<dbReference type="InterPro" id="IPR020472">
    <property type="entry name" value="WD40_PAC1"/>
</dbReference>
<dbReference type="PROSITE" id="PS50294">
    <property type="entry name" value="WD_REPEATS_REGION"/>
    <property type="match status" value="3"/>
</dbReference>
<dbReference type="PROSITE" id="PS50082">
    <property type="entry name" value="WD_REPEATS_2"/>
    <property type="match status" value="6"/>
</dbReference>
<dbReference type="CDD" id="cd00200">
    <property type="entry name" value="WD40"/>
    <property type="match status" value="1"/>
</dbReference>
<evidence type="ECO:0000313" key="5">
    <source>
        <dbReference type="Proteomes" id="UP000276133"/>
    </source>
</evidence>
<evidence type="ECO:0000313" key="4">
    <source>
        <dbReference type="EMBL" id="RNA35068.1"/>
    </source>
</evidence>
<keyword evidence="5" id="KW-1185">Reference proteome</keyword>
<feature type="repeat" description="WD" evidence="3">
    <location>
        <begin position="105"/>
        <end position="148"/>
    </location>
</feature>
<dbReference type="PANTHER" id="PTHR45048:SF1">
    <property type="entry name" value="WD REPEAT-CONTAINING PROTEIN 88"/>
    <property type="match status" value="1"/>
</dbReference>
<evidence type="ECO:0000256" key="2">
    <source>
        <dbReference type="ARBA" id="ARBA00022737"/>
    </source>
</evidence>
<dbReference type="STRING" id="10195.A0A3M7SHM2"/>
<feature type="repeat" description="WD" evidence="3">
    <location>
        <begin position="26"/>
        <end position="67"/>
    </location>
</feature>
<protein>
    <submittedName>
        <fullName evidence="4">WD repeat-containing 88</fullName>
    </submittedName>
</protein>
<dbReference type="SUPFAM" id="SSF50978">
    <property type="entry name" value="WD40 repeat-like"/>
    <property type="match status" value="1"/>
</dbReference>
<dbReference type="InterPro" id="IPR036322">
    <property type="entry name" value="WD40_repeat_dom_sf"/>
</dbReference>
<dbReference type="PRINTS" id="PR00320">
    <property type="entry name" value="GPROTEINBRPT"/>
</dbReference>
<feature type="repeat" description="WD" evidence="3">
    <location>
        <begin position="150"/>
        <end position="191"/>
    </location>
</feature>
<dbReference type="Gene3D" id="2.130.10.10">
    <property type="entry name" value="YVTN repeat-like/Quinoprotein amine dehydrogenase"/>
    <property type="match status" value="3"/>
</dbReference>
<dbReference type="OrthoDB" id="538223at2759"/>
<organism evidence="4 5">
    <name type="scientific">Brachionus plicatilis</name>
    <name type="common">Marine rotifer</name>
    <name type="synonym">Brachionus muelleri</name>
    <dbReference type="NCBI Taxonomy" id="10195"/>
    <lineage>
        <taxon>Eukaryota</taxon>
        <taxon>Metazoa</taxon>
        <taxon>Spiralia</taxon>
        <taxon>Gnathifera</taxon>
        <taxon>Rotifera</taxon>
        <taxon>Eurotatoria</taxon>
        <taxon>Monogononta</taxon>
        <taxon>Pseudotrocha</taxon>
        <taxon>Ploima</taxon>
        <taxon>Brachionidae</taxon>
        <taxon>Brachionus</taxon>
    </lineage>
</organism>
<dbReference type="PROSITE" id="PS00678">
    <property type="entry name" value="WD_REPEATS_1"/>
    <property type="match status" value="2"/>
</dbReference>
<dbReference type="PANTHER" id="PTHR45048">
    <property type="match status" value="1"/>
</dbReference>
<dbReference type="Proteomes" id="UP000276133">
    <property type="component" value="Unassembled WGS sequence"/>
</dbReference>
<dbReference type="InterPro" id="IPR015943">
    <property type="entry name" value="WD40/YVTN_repeat-like_dom_sf"/>
</dbReference>
<feature type="repeat" description="WD" evidence="3">
    <location>
        <begin position="239"/>
        <end position="272"/>
    </location>
</feature>
<evidence type="ECO:0000256" key="3">
    <source>
        <dbReference type="PROSITE-ProRule" id="PRU00221"/>
    </source>
</evidence>
<keyword evidence="2" id="KW-0677">Repeat</keyword>
<accession>A0A3M7SHM2</accession>
<evidence type="ECO:0000256" key="1">
    <source>
        <dbReference type="ARBA" id="ARBA00022574"/>
    </source>
</evidence>
<dbReference type="Pfam" id="PF00400">
    <property type="entry name" value="WD40"/>
    <property type="match status" value="6"/>
</dbReference>
<proteinExistence type="predicted"/>